<dbReference type="PANTHER" id="PTHR32338">
    <property type="entry name" value="N-ACETYL-GAMMA-GLUTAMYL-PHOSPHATE REDUCTASE, CHLOROPLASTIC-RELATED-RELATED"/>
    <property type="match status" value="1"/>
</dbReference>
<gene>
    <name evidence="6 8" type="primary">argC</name>
    <name evidence="8" type="ORF">IAB90_06790</name>
</gene>
<evidence type="ECO:0000256" key="6">
    <source>
        <dbReference type="HAMAP-Rule" id="MF_01110"/>
    </source>
</evidence>
<dbReference type="InterPro" id="IPR000534">
    <property type="entry name" value="Semialdehyde_DH_NAD-bd"/>
</dbReference>
<dbReference type="Pfam" id="PF01118">
    <property type="entry name" value="Semialdhyde_dh"/>
    <property type="match status" value="1"/>
</dbReference>
<keyword evidence="1 6" id="KW-0963">Cytoplasm</keyword>
<dbReference type="Gene3D" id="3.30.360.10">
    <property type="entry name" value="Dihydrodipicolinate Reductase, domain 2"/>
    <property type="match status" value="1"/>
</dbReference>
<comment type="caution">
    <text evidence="8">The sequence shown here is derived from an EMBL/GenBank/DDBJ whole genome shotgun (WGS) entry which is preliminary data.</text>
</comment>
<dbReference type="CDD" id="cd23935">
    <property type="entry name" value="AGPR_2_C"/>
    <property type="match status" value="1"/>
</dbReference>
<dbReference type="EC" id="1.2.1.38" evidence="6"/>
<dbReference type="EMBL" id="DVHB01000121">
    <property type="protein sequence ID" value="HIR40067.1"/>
    <property type="molecule type" value="Genomic_DNA"/>
</dbReference>
<dbReference type="CDD" id="cd17896">
    <property type="entry name" value="AGPR_2_N"/>
    <property type="match status" value="1"/>
</dbReference>
<dbReference type="GO" id="GO:0051287">
    <property type="term" value="F:NAD binding"/>
    <property type="evidence" value="ECO:0007669"/>
    <property type="project" value="InterPro"/>
</dbReference>
<evidence type="ECO:0000256" key="1">
    <source>
        <dbReference type="ARBA" id="ARBA00022490"/>
    </source>
</evidence>
<dbReference type="GO" id="GO:0006526">
    <property type="term" value="P:L-arginine biosynthetic process"/>
    <property type="evidence" value="ECO:0007669"/>
    <property type="project" value="UniProtKB-UniRule"/>
</dbReference>
<evidence type="ECO:0000256" key="3">
    <source>
        <dbReference type="ARBA" id="ARBA00022605"/>
    </source>
</evidence>
<keyword evidence="2 6" id="KW-0055">Arginine biosynthesis</keyword>
<keyword evidence="5 6" id="KW-0560">Oxidoreductase</keyword>
<dbReference type="SUPFAM" id="SSF51735">
    <property type="entry name" value="NAD(P)-binding Rossmann-fold domains"/>
    <property type="match status" value="1"/>
</dbReference>
<dbReference type="SMART" id="SM00859">
    <property type="entry name" value="Semialdhyde_dh"/>
    <property type="match status" value="1"/>
</dbReference>
<comment type="function">
    <text evidence="6">Catalyzes the NADPH-dependent reduction of N-acetyl-5-glutamyl phosphate to yield N-acetyl-L-glutamate 5-semialdehyde.</text>
</comment>
<feature type="active site" evidence="6">
    <location>
        <position position="115"/>
    </location>
</feature>
<evidence type="ECO:0000256" key="4">
    <source>
        <dbReference type="ARBA" id="ARBA00022857"/>
    </source>
</evidence>
<dbReference type="HAMAP" id="MF_01110">
    <property type="entry name" value="ArgC_type2"/>
    <property type="match status" value="1"/>
</dbReference>
<feature type="domain" description="Semialdehyde dehydrogenase NAD-binding" evidence="7">
    <location>
        <begin position="3"/>
        <end position="104"/>
    </location>
</feature>
<dbReference type="Gene3D" id="3.40.50.720">
    <property type="entry name" value="NAD(P)-binding Rossmann-like Domain"/>
    <property type="match status" value="1"/>
</dbReference>
<dbReference type="NCBIfam" id="TIGR01851">
    <property type="entry name" value="argC_other"/>
    <property type="match status" value="1"/>
</dbReference>
<name>A0A9D1DBB6_9FIRM</name>
<dbReference type="GO" id="GO:0003942">
    <property type="term" value="F:N-acetyl-gamma-glutamyl-phosphate reductase activity"/>
    <property type="evidence" value="ECO:0007669"/>
    <property type="project" value="UniProtKB-UniRule"/>
</dbReference>
<evidence type="ECO:0000313" key="9">
    <source>
        <dbReference type="Proteomes" id="UP000824179"/>
    </source>
</evidence>
<organism evidence="8 9">
    <name type="scientific">Candidatus Coproplasma stercoripullorum</name>
    <dbReference type="NCBI Taxonomy" id="2840751"/>
    <lineage>
        <taxon>Bacteria</taxon>
        <taxon>Bacillati</taxon>
        <taxon>Bacillota</taxon>
        <taxon>Clostridia</taxon>
        <taxon>Eubacteriales</taxon>
        <taxon>Candidatus Coproplasma</taxon>
    </lineage>
</organism>
<dbReference type="AlphaFoldDB" id="A0A9D1DBB6"/>
<dbReference type="InterPro" id="IPR010136">
    <property type="entry name" value="AGPR_type-2"/>
</dbReference>
<comment type="similarity">
    <text evidence="6">Belongs to the NAGSA dehydrogenase family. Type 2 subfamily.</text>
</comment>
<protein>
    <recommendedName>
        <fullName evidence="6">N-acetyl-gamma-glutamyl-phosphate reductase</fullName>
        <shortName evidence="6">AGPR</shortName>
        <ecNumber evidence="6">1.2.1.38</ecNumber>
    </recommendedName>
    <alternativeName>
        <fullName evidence="6">N-acetyl-glutamate semialdehyde dehydrogenase</fullName>
        <shortName evidence="6">NAGSA dehydrogenase</shortName>
    </alternativeName>
</protein>
<dbReference type="InterPro" id="IPR050085">
    <property type="entry name" value="AGPR"/>
</dbReference>
<accession>A0A9D1DBB6</accession>
<proteinExistence type="inferred from homology"/>
<reference evidence="8" key="1">
    <citation type="submission" date="2020-10" db="EMBL/GenBank/DDBJ databases">
        <authorList>
            <person name="Gilroy R."/>
        </authorList>
    </citation>
    <scope>NUCLEOTIDE SEQUENCE</scope>
    <source>
        <strain evidence="8">ChiW25-3613</strain>
    </source>
</reference>
<dbReference type="Pfam" id="PF22698">
    <property type="entry name" value="Semialdhyde_dhC_1"/>
    <property type="match status" value="1"/>
</dbReference>
<dbReference type="InterPro" id="IPR058924">
    <property type="entry name" value="AGPR_dimerisation_dom"/>
</dbReference>
<evidence type="ECO:0000256" key="2">
    <source>
        <dbReference type="ARBA" id="ARBA00022571"/>
    </source>
</evidence>
<comment type="catalytic activity">
    <reaction evidence="6">
        <text>N-acetyl-L-glutamate 5-semialdehyde + phosphate + NADP(+) = N-acetyl-L-glutamyl 5-phosphate + NADPH + H(+)</text>
        <dbReference type="Rhea" id="RHEA:21588"/>
        <dbReference type="ChEBI" id="CHEBI:15378"/>
        <dbReference type="ChEBI" id="CHEBI:29123"/>
        <dbReference type="ChEBI" id="CHEBI:43474"/>
        <dbReference type="ChEBI" id="CHEBI:57783"/>
        <dbReference type="ChEBI" id="CHEBI:57936"/>
        <dbReference type="ChEBI" id="CHEBI:58349"/>
        <dbReference type="EC" id="1.2.1.38"/>
    </reaction>
</comment>
<dbReference type="SUPFAM" id="SSF55347">
    <property type="entry name" value="Glyceraldehyde-3-phosphate dehydrogenase-like, C-terminal domain"/>
    <property type="match status" value="1"/>
</dbReference>
<evidence type="ECO:0000313" key="8">
    <source>
        <dbReference type="EMBL" id="HIR40067.1"/>
    </source>
</evidence>
<reference evidence="8" key="2">
    <citation type="journal article" date="2021" name="PeerJ">
        <title>Extensive microbial diversity within the chicken gut microbiome revealed by metagenomics and culture.</title>
        <authorList>
            <person name="Gilroy R."/>
            <person name="Ravi A."/>
            <person name="Getino M."/>
            <person name="Pursley I."/>
            <person name="Horton D.L."/>
            <person name="Alikhan N.F."/>
            <person name="Baker D."/>
            <person name="Gharbi K."/>
            <person name="Hall N."/>
            <person name="Watson M."/>
            <person name="Adriaenssens E.M."/>
            <person name="Foster-Nyarko E."/>
            <person name="Jarju S."/>
            <person name="Secka A."/>
            <person name="Antonio M."/>
            <person name="Oren A."/>
            <person name="Chaudhuri R.R."/>
            <person name="La Ragione R."/>
            <person name="Hildebrand F."/>
            <person name="Pallen M.J."/>
        </authorList>
    </citation>
    <scope>NUCLEOTIDE SEQUENCE</scope>
    <source>
        <strain evidence="8">ChiW25-3613</strain>
    </source>
</reference>
<comment type="pathway">
    <text evidence="6">Amino-acid biosynthesis; L-arginine biosynthesis; N(2)-acetyl-L-ornithine from L-glutamate: step 3/4.</text>
</comment>
<keyword evidence="3 6" id="KW-0028">Amino-acid biosynthesis</keyword>
<comment type="subcellular location">
    <subcellularLocation>
        <location evidence="6">Cytoplasm</location>
    </subcellularLocation>
</comment>
<dbReference type="Proteomes" id="UP000824179">
    <property type="component" value="Unassembled WGS sequence"/>
</dbReference>
<evidence type="ECO:0000259" key="7">
    <source>
        <dbReference type="SMART" id="SM00859"/>
    </source>
</evidence>
<dbReference type="GO" id="GO:0005737">
    <property type="term" value="C:cytoplasm"/>
    <property type="evidence" value="ECO:0007669"/>
    <property type="project" value="UniProtKB-SubCell"/>
</dbReference>
<sequence>MFNVFIDGREGTTGLQIYERLQRRNDINLITLSEEKRKDVNARKECLNEADISFLCLPDAAARESVSLISNPAARVIDASTAHRTAEGWVYGLPEISAGRRALIAASKRVSNPGCHATGFITLVAPLVKGGIIGSDYPLTAHSVTGYSGGGKKMIAEYETAGRDIALDSPRQYSLSLSHKHLPEMVKECDLSHAPIFNPIVADFYCGMCVTVPLYKNLLLKSLCPDDIREYFAKYYASHNFIKVAQKDELPAYLAANELAGTNYLKIYVCGNDDMILLCSVFDNLGKGASGAAVQNMNIMLGLDETYSLI</sequence>
<evidence type="ECO:0000256" key="5">
    <source>
        <dbReference type="ARBA" id="ARBA00023002"/>
    </source>
</evidence>
<dbReference type="PANTHER" id="PTHR32338:SF10">
    <property type="entry name" value="N-ACETYL-GAMMA-GLUTAMYL-PHOSPHATE REDUCTASE, CHLOROPLASTIC-RELATED"/>
    <property type="match status" value="1"/>
</dbReference>
<keyword evidence="4 6" id="KW-0521">NADP</keyword>
<dbReference type="InterPro" id="IPR036291">
    <property type="entry name" value="NAD(P)-bd_dom_sf"/>
</dbReference>